<proteinExistence type="predicted"/>
<organism evidence="2 3">
    <name type="scientific">Dryococelus australis</name>
    <dbReference type="NCBI Taxonomy" id="614101"/>
    <lineage>
        <taxon>Eukaryota</taxon>
        <taxon>Metazoa</taxon>
        <taxon>Ecdysozoa</taxon>
        <taxon>Arthropoda</taxon>
        <taxon>Hexapoda</taxon>
        <taxon>Insecta</taxon>
        <taxon>Pterygota</taxon>
        <taxon>Neoptera</taxon>
        <taxon>Polyneoptera</taxon>
        <taxon>Phasmatodea</taxon>
        <taxon>Verophasmatodea</taxon>
        <taxon>Anareolatae</taxon>
        <taxon>Phasmatidae</taxon>
        <taxon>Eurycanthinae</taxon>
        <taxon>Dryococelus</taxon>
    </lineage>
</organism>
<dbReference type="PANTHER" id="PTHR47055:SF3">
    <property type="entry name" value="PHORBOL-ESTER_DAG-TYPE DOMAIN-CONTAINING PROTEIN"/>
    <property type="match status" value="1"/>
</dbReference>
<dbReference type="EMBL" id="JARBHB010000002">
    <property type="protein sequence ID" value="KAJ8892846.1"/>
    <property type="molecule type" value="Genomic_DNA"/>
</dbReference>
<name>A0ABQ9I8A9_9NEOP</name>
<dbReference type="Proteomes" id="UP001159363">
    <property type="component" value="Chromosome 2"/>
</dbReference>
<reference evidence="2 3" key="1">
    <citation type="submission" date="2023-02" db="EMBL/GenBank/DDBJ databases">
        <title>LHISI_Scaffold_Assembly.</title>
        <authorList>
            <person name="Stuart O.P."/>
            <person name="Cleave R."/>
            <person name="Magrath M.J.L."/>
            <person name="Mikheyev A.S."/>
        </authorList>
    </citation>
    <scope>NUCLEOTIDE SEQUENCE [LARGE SCALE GENOMIC DNA]</scope>
    <source>
        <strain evidence="2">Daus_M_001</strain>
        <tissue evidence="2">Leg muscle</tissue>
    </source>
</reference>
<evidence type="ECO:0000313" key="2">
    <source>
        <dbReference type="EMBL" id="KAJ8892846.1"/>
    </source>
</evidence>
<gene>
    <name evidence="2" type="ORF">PR048_005427</name>
</gene>
<accession>A0ABQ9I8A9</accession>
<comment type="caution">
    <text evidence="2">The sequence shown here is derived from an EMBL/GenBank/DDBJ whole genome shotgun (WGS) entry which is preliminary data.</text>
</comment>
<feature type="domain" description="PiggyBac transposable element-derived protein" evidence="1">
    <location>
        <begin position="3"/>
        <end position="86"/>
    </location>
</feature>
<dbReference type="PANTHER" id="PTHR47055">
    <property type="entry name" value="DDE_TNP_1_7 DOMAIN-CONTAINING PROTEIN"/>
    <property type="match status" value="1"/>
</dbReference>
<evidence type="ECO:0000313" key="3">
    <source>
        <dbReference type="Proteomes" id="UP001159363"/>
    </source>
</evidence>
<dbReference type="InterPro" id="IPR029526">
    <property type="entry name" value="PGBD"/>
</dbReference>
<sequence>MGNPIMYGYKLLVGATNKGYAAWMETYQGMKIKINDKYKRIYRHTLALCNFPYHVLFDNNFTTVPLLKELAKRRLKISGIIRQNRITHDQSVVICKWNDINVVFVESNAASVEPLHDVSRFSQK</sequence>
<dbReference type="Pfam" id="PF13843">
    <property type="entry name" value="DDE_Tnp_1_7"/>
    <property type="match status" value="1"/>
</dbReference>
<evidence type="ECO:0000259" key="1">
    <source>
        <dbReference type="Pfam" id="PF13843"/>
    </source>
</evidence>
<protein>
    <recommendedName>
        <fullName evidence="1">PiggyBac transposable element-derived protein domain-containing protein</fullName>
    </recommendedName>
</protein>
<keyword evidence="3" id="KW-1185">Reference proteome</keyword>
<dbReference type="InterPro" id="IPR052638">
    <property type="entry name" value="PiggyBac_TE-derived"/>
</dbReference>